<evidence type="ECO:0000256" key="2">
    <source>
        <dbReference type="ARBA" id="ARBA00023015"/>
    </source>
</evidence>
<protein>
    <submittedName>
        <fullName evidence="6">CysB family HTH-type transcriptional regulator</fullName>
    </submittedName>
</protein>
<name>A0AB74UGD2_9GAMM</name>
<dbReference type="Pfam" id="PF03466">
    <property type="entry name" value="LysR_substrate"/>
    <property type="match status" value="1"/>
</dbReference>
<dbReference type="Gene3D" id="1.10.10.10">
    <property type="entry name" value="Winged helix-like DNA-binding domain superfamily/Winged helix DNA-binding domain"/>
    <property type="match status" value="1"/>
</dbReference>
<proteinExistence type="inferred from homology"/>
<dbReference type="PRINTS" id="PR00039">
    <property type="entry name" value="HTHLYSR"/>
</dbReference>
<reference evidence="6" key="1">
    <citation type="submission" date="2024-06" db="EMBL/GenBank/DDBJ databases">
        <title>Complete genome of Salinicola endophyticus HNIBRBA4755.</title>
        <authorList>
            <person name="Shin S.Y."/>
            <person name="Kang H."/>
            <person name="Song J."/>
        </authorList>
    </citation>
    <scope>NUCLEOTIDE SEQUENCE</scope>
    <source>
        <strain evidence="6">HNIBRBA4755</strain>
    </source>
</reference>
<evidence type="ECO:0000256" key="1">
    <source>
        <dbReference type="ARBA" id="ARBA00009437"/>
    </source>
</evidence>
<dbReference type="GO" id="GO:0000976">
    <property type="term" value="F:transcription cis-regulatory region binding"/>
    <property type="evidence" value="ECO:0007669"/>
    <property type="project" value="TreeGrafter"/>
</dbReference>
<comment type="similarity">
    <text evidence="1">Belongs to the LysR transcriptional regulatory family.</text>
</comment>
<dbReference type="Gene3D" id="3.40.190.10">
    <property type="entry name" value="Periplasmic binding protein-like II"/>
    <property type="match status" value="2"/>
</dbReference>
<dbReference type="SUPFAM" id="SSF53850">
    <property type="entry name" value="Periplasmic binding protein-like II"/>
    <property type="match status" value="1"/>
</dbReference>
<dbReference type="InterPro" id="IPR036390">
    <property type="entry name" value="WH_DNA-bd_sf"/>
</dbReference>
<dbReference type="PANTHER" id="PTHR30126:SF6">
    <property type="entry name" value="HTH-TYPE TRANSCRIPTIONAL REGULATOR CYSB-RELATED"/>
    <property type="match status" value="1"/>
</dbReference>
<keyword evidence="2" id="KW-0805">Transcription regulation</keyword>
<sequence length="310" mass="34579">MNFQQLRIVRETVRQRFNLTDASNALFTSQSGASKHIRDLEEELGVELFERRGKRILGLTTAGGTLLETIERILLDAENLKRSAQQLANQDQGRLAIATTHTQARYSLPPIVAQFKERFPKVNLELHQCSPSEIVSLLKSGRVDIGIATEAVNDEGSSFVRFPFHHWHHGIVVPTGHPLAQRQDLRLEDIADYPIVTYHEGFTGRTRIDQAFQAAGLVPNVVLTALDADVIKTYVELGLGIGVIASLAYAAERDRGLTLLSGRALFPRNTTYLALRRGHFLHAFAYAFLQLCSDDLDEDTVQRALGGRRD</sequence>
<keyword evidence="3" id="KW-0238">DNA-binding</keyword>
<keyword evidence="4" id="KW-0804">Transcription</keyword>
<evidence type="ECO:0000259" key="5">
    <source>
        <dbReference type="PROSITE" id="PS50931"/>
    </source>
</evidence>
<dbReference type="GO" id="GO:0019344">
    <property type="term" value="P:cysteine biosynthetic process"/>
    <property type="evidence" value="ECO:0007669"/>
    <property type="project" value="TreeGrafter"/>
</dbReference>
<dbReference type="GO" id="GO:0003700">
    <property type="term" value="F:DNA-binding transcription factor activity"/>
    <property type="evidence" value="ECO:0007669"/>
    <property type="project" value="InterPro"/>
</dbReference>
<gene>
    <name evidence="6" type="ORF">ABV408_05760</name>
</gene>
<dbReference type="PANTHER" id="PTHR30126">
    <property type="entry name" value="HTH-TYPE TRANSCRIPTIONAL REGULATOR"/>
    <property type="match status" value="1"/>
</dbReference>
<feature type="domain" description="HTH lysR-type" evidence="5">
    <location>
        <begin position="1"/>
        <end position="59"/>
    </location>
</feature>
<dbReference type="InterPro" id="IPR037423">
    <property type="entry name" value="CysB_PBP2"/>
</dbReference>
<dbReference type="CDD" id="cd08413">
    <property type="entry name" value="PBP2_CysB_like"/>
    <property type="match status" value="1"/>
</dbReference>
<evidence type="ECO:0000256" key="3">
    <source>
        <dbReference type="ARBA" id="ARBA00023125"/>
    </source>
</evidence>
<dbReference type="InterPro" id="IPR000847">
    <property type="entry name" value="LysR_HTH_N"/>
</dbReference>
<evidence type="ECO:0000256" key="4">
    <source>
        <dbReference type="ARBA" id="ARBA00023163"/>
    </source>
</evidence>
<dbReference type="SUPFAM" id="SSF46785">
    <property type="entry name" value="Winged helix' DNA-binding domain"/>
    <property type="match status" value="1"/>
</dbReference>
<accession>A0AB74UGD2</accession>
<dbReference type="InterPro" id="IPR036388">
    <property type="entry name" value="WH-like_DNA-bd_sf"/>
</dbReference>
<dbReference type="PROSITE" id="PS50931">
    <property type="entry name" value="HTH_LYSR"/>
    <property type="match status" value="1"/>
</dbReference>
<dbReference type="Pfam" id="PF00126">
    <property type="entry name" value="HTH_1"/>
    <property type="match status" value="1"/>
</dbReference>
<dbReference type="RefSeq" id="WP_353981501.1">
    <property type="nucleotide sequence ID" value="NZ_CP159578.1"/>
</dbReference>
<dbReference type="InterPro" id="IPR005119">
    <property type="entry name" value="LysR_subst-bd"/>
</dbReference>
<dbReference type="AlphaFoldDB" id="A0AB74UGD2"/>
<evidence type="ECO:0000313" key="6">
    <source>
        <dbReference type="EMBL" id="XCJ80684.1"/>
    </source>
</evidence>
<dbReference type="EMBL" id="CP159578">
    <property type="protein sequence ID" value="XCJ80684.1"/>
    <property type="molecule type" value="Genomic_DNA"/>
</dbReference>
<dbReference type="NCBIfam" id="NF009327">
    <property type="entry name" value="PRK12684.1"/>
    <property type="match status" value="1"/>
</dbReference>
<organism evidence="6">
    <name type="scientific">Salinicola endophyticus</name>
    <dbReference type="NCBI Taxonomy" id="1949083"/>
    <lineage>
        <taxon>Bacteria</taxon>
        <taxon>Pseudomonadati</taxon>
        <taxon>Pseudomonadota</taxon>
        <taxon>Gammaproteobacteria</taxon>
        <taxon>Oceanospirillales</taxon>
        <taxon>Halomonadaceae</taxon>
        <taxon>Salinicola</taxon>
    </lineage>
</organism>